<keyword evidence="3" id="KW-1185">Reference proteome</keyword>
<evidence type="ECO:0000313" key="3">
    <source>
        <dbReference type="Proteomes" id="UP001319827"/>
    </source>
</evidence>
<protein>
    <recommendedName>
        <fullName evidence="4">Molecular chaperone TorD</fullName>
    </recommendedName>
</protein>
<dbReference type="InterPro" id="IPR020945">
    <property type="entry name" value="DMSO/NO3_reduct_chaperone"/>
</dbReference>
<name>A0ABM8HPP6_9BACT</name>
<dbReference type="SUPFAM" id="SSF89155">
    <property type="entry name" value="TorD-like"/>
    <property type="match status" value="1"/>
</dbReference>
<dbReference type="PANTHER" id="PTHR34227:SF1">
    <property type="entry name" value="DIMETHYL SULFOXIDE REDUCTASE CHAPERONE-RELATED"/>
    <property type="match status" value="1"/>
</dbReference>
<reference evidence="2 3" key="2">
    <citation type="journal article" date="2021" name="Int. J. Syst. Evol. Microbiol.">
        <title>Isolation and Polyphasic Characterization of Desulfuromonas versatilis sp. Nov., an Electrogenic Bacteria Capable of Versatile Metabolism Isolated from a Graphene Oxide-Reducing Enrichment Culture.</title>
        <authorList>
            <person name="Xie L."/>
            <person name="Yoshida N."/>
            <person name="Ishii S."/>
            <person name="Meng L."/>
        </authorList>
    </citation>
    <scope>NUCLEOTIDE SEQUENCE [LARGE SCALE GENOMIC DNA]</scope>
    <source>
        <strain evidence="2 3">NIT-T3</strain>
    </source>
</reference>
<proteinExistence type="predicted"/>
<gene>
    <name evidence="2" type="ORF">DESUT3_07730</name>
</gene>
<organism evidence="2 3">
    <name type="scientific">Desulfuromonas versatilis</name>
    <dbReference type="NCBI Taxonomy" id="2802975"/>
    <lineage>
        <taxon>Bacteria</taxon>
        <taxon>Pseudomonadati</taxon>
        <taxon>Thermodesulfobacteriota</taxon>
        <taxon>Desulfuromonadia</taxon>
        <taxon>Desulfuromonadales</taxon>
        <taxon>Desulfuromonadaceae</taxon>
        <taxon>Desulfuromonas</taxon>
    </lineage>
</organism>
<reference evidence="2 3" key="1">
    <citation type="journal article" date="2016" name="C (Basel)">
        <title>Selective Growth of and Electricity Production by Marine Exoelectrogenic Bacteria in Self-Aggregated Hydrogel of Microbially Reduced Graphene Oxide.</title>
        <authorList>
            <person name="Yoshida N."/>
            <person name="Goto Y."/>
            <person name="Miyata Y."/>
        </authorList>
    </citation>
    <scope>NUCLEOTIDE SEQUENCE [LARGE SCALE GENOMIC DNA]</scope>
    <source>
        <strain evidence="2 3">NIT-T3</strain>
    </source>
</reference>
<dbReference type="EMBL" id="AP024355">
    <property type="protein sequence ID" value="BCR03704.1"/>
    <property type="molecule type" value="Genomic_DNA"/>
</dbReference>
<evidence type="ECO:0000313" key="2">
    <source>
        <dbReference type="EMBL" id="BCR03704.1"/>
    </source>
</evidence>
<sequence>MFREEQVFQRLAELAGEIDPDLAEISRALAEAFAGEDLQDLLLDYSRLFLGPFEILAKPYGSVWLEGDKVLMGQSTAAVRELYREGGFDLAEDFREVPDHIAAELEFLYLLNYQVNEALSASDLGALEQIKSLRKHLLQEHLGRWVSPFTSAMEQGAQSRFYRLLAKLTKHFVQRQTTLAAQG</sequence>
<dbReference type="InterPro" id="IPR036411">
    <property type="entry name" value="TorD-like_sf"/>
</dbReference>
<keyword evidence="1" id="KW-0143">Chaperone</keyword>
<dbReference type="InterPro" id="IPR050289">
    <property type="entry name" value="TorD/DmsD_chaperones"/>
</dbReference>
<accession>A0ABM8HPP6</accession>
<dbReference type="Gene3D" id="1.10.3480.10">
    <property type="entry name" value="TorD-like"/>
    <property type="match status" value="1"/>
</dbReference>
<dbReference type="PANTHER" id="PTHR34227">
    <property type="entry name" value="CHAPERONE PROTEIN YCDY"/>
    <property type="match status" value="1"/>
</dbReference>
<evidence type="ECO:0000256" key="1">
    <source>
        <dbReference type="ARBA" id="ARBA00023186"/>
    </source>
</evidence>
<dbReference type="Pfam" id="PF02613">
    <property type="entry name" value="Nitrate_red_del"/>
    <property type="match status" value="1"/>
</dbReference>
<evidence type="ECO:0008006" key="4">
    <source>
        <dbReference type="Google" id="ProtNLM"/>
    </source>
</evidence>
<dbReference type="Proteomes" id="UP001319827">
    <property type="component" value="Chromosome"/>
</dbReference>